<keyword evidence="6" id="KW-0378">Hydrolase</keyword>
<proteinExistence type="inferred from homology"/>
<keyword evidence="5 12" id="KW-0812">Transmembrane</keyword>
<dbReference type="InterPro" id="IPR008915">
    <property type="entry name" value="Peptidase_M50"/>
</dbReference>
<feature type="domain" description="PDZ" evidence="13">
    <location>
        <begin position="131"/>
        <end position="185"/>
    </location>
</feature>
<keyword evidence="4" id="KW-0645">Protease</keyword>
<evidence type="ECO:0000256" key="1">
    <source>
        <dbReference type="ARBA" id="ARBA00001947"/>
    </source>
</evidence>
<dbReference type="RefSeq" id="WP_324717749.1">
    <property type="nucleotide sequence ID" value="NZ_CP141615.1"/>
</dbReference>
<name>A0ABZ1C065_9FIRM</name>
<evidence type="ECO:0000256" key="2">
    <source>
        <dbReference type="ARBA" id="ARBA00004141"/>
    </source>
</evidence>
<feature type="transmembrane region" description="Helical" evidence="12">
    <location>
        <begin position="6"/>
        <end position="27"/>
    </location>
</feature>
<dbReference type="EMBL" id="CP141615">
    <property type="protein sequence ID" value="WRP18476.1"/>
    <property type="molecule type" value="Genomic_DNA"/>
</dbReference>
<evidence type="ECO:0000256" key="10">
    <source>
        <dbReference type="ARBA" id="ARBA00023136"/>
    </source>
</evidence>
<evidence type="ECO:0000256" key="3">
    <source>
        <dbReference type="ARBA" id="ARBA00007931"/>
    </source>
</evidence>
<keyword evidence="8 12" id="KW-1133">Transmembrane helix</keyword>
<evidence type="ECO:0000313" key="15">
    <source>
        <dbReference type="Proteomes" id="UP001332192"/>
    </source>
</evidence>
<dbReference type="Pfam" id="PF02163">
    <property type="entry name" value="Peptidase_M50"/>
    <property type="match status" value="1"/>
</dbReference>
<dbReference type="InterPro" id="IPR001478">
    <property type="entry name" value="PDZ"/>
</dbReference>
<evidence type="ECO:0000256" key="4">
    <source>
        <dbReference type="ARBA" id="ARBA00022670"/>
    </source>
</evidence>
<keyword evidence="7" id="KW-0862">Zinc</keyword>
<dbReference type="SUPFAM" id="SSF50156">
    <property type="entry name" value="PDZ domain-like"/>
    <property type="match status" value="1"/>
</dbReference>
<evidence type="ECO:0000256" key="9">
    <source>
        <dbReference type="ARBA" id="ARBA00023049"/>
    </source>
</evidence>
<gene>
    <name evidence="14" type="ORF">U7230_05590</name>
</gene>
<dbReference type="PANTHER" id="PTHR42837">
    <property type="entry name" value="REGULATOR OF SIGMA-E PROTEASE RSEP"/>
    <property type="match status" value="1"/>
</dbReference>
<dbReference type="SMART" id="SM00228">
    <property type="entry name" value="PDZ"/>
    <property type="match status" value="1"/>
</dbReference>
<feature type="region of interest" description="Disordered" evidence="11">
    <location>
        <begin position="72"/>
        <end position="96"/>
    </location>
</feature>
<sequence>MTLNGIVAFVLVFGTIVLVHELGHFLVAKAVGVMVRDFSIGFGPALVRWRRRGTYYSLRLLPLGGFVRLEGMENPAESPPGDQGEPPLAPSDPRRFTNRPMWQRVLTIAAGPAMNFVLAGVLLAYFFVPPVVQGIEPGGPAAVAGIEPGDRIVRIGDLRTPTGARVQRAVLTAPEGARLPVWIERDGRIRQVVVEVARQDGRGYIGIRMGGARPWPQALYGGFVQMLDSTGDIVRIIARMLGGREPVQVAGPVGIFSMVQEAAQQGPANLIGLAAILNINLGLINLLPLPVLDGGWLLFMGIEWVRRRPLEPQLQSLAQMVGLMLLIGLMLLATYFDLLRG</sequence>
<keyword evidence="10 12" id="KW-0472">Membrane</keyword>
<reference evidence="14 15" key="1">
    <citation type="journal article" date="2024" name="Front. Microbiol.">
        <title>Novel thermophilic genera Geochorda gen. nov. and Carboxydochorda gen. nov. from the deep terrestrial subsurface reveal the ecophysiological diversity in the class Limnochordia.</title>
        <authorList>
            <person name="Karnachuk O.V."/>
            <person name="Lukina A.P."/>
            <person name="Avakyan M.R."/>
            <person name="Kadnikov V.V."/>
            <person name="Begmatov S."/>
            <person name="Beletsky A.V."/>
            <person name="Vlasova K.G."/>
            <person name="Novikov A.A."/>
            <person name="Shcherbakova V.A."/>
            <person name="Mardanov A.V."/>
            <person name="Ravin N.V."/>
        </authorList>
    </citation>
    <scope>NUCLEOTIDE SEQUENCE [LARGE SCALE GENOMIC DNA]</scope>
    <source>
        <strain evidence="14 15">L945</strain>
    </source>
</reference>
<evidence type="ECO:0000256" key="5">
    <source>
        <dbReference type="ARBA" id="ARBA00022692"/>
    </source>
</evidence>
<accession>A0ABZ1C065</accession>
<feature type="transmembrane region" description="Helical" evidence="12">
    <location>
        <begin position="105"/>
        <end position="128"/>
    </location>
</feature>
<comment type="cofactor">
    <cofactor evidence="1">
        <name>Zn(2+)</name>
        <dbReference type="ChEBI" id="CHEBI:29105"/>
    </cofactor>
</comment>
<evidence type="ECO:0000256" key="6">
    <source>
        <dbReference type="ARBA" id="ARBA00022801"/>
    </source>
</evidence>
<organism evidence="14 15">
    <name type="scientific">Carboxydichorda subterranea</name>
    <dbReference type="NCBI Taxonomy" id="3109565"/>
    <lineage>
        <taxon>Bacteria</taxon>
        <taxon>Bacillati</taxon>
        <taxon>Bacillota</taxon>
        <taxon>Limnochordia</taxon>
        <taxon>Limnochordales</taxon>
        <taxon>Geochordaceae</taxon>
        <taxon>Carboxydichorda</taxon>
    </lineage>
</organism>
<evidence type="ECO:0000256" key="11">
    <source>
        <dbReference type="SAM" id="MobiDB-lite"/>
    </source>
</evidence>
<evidence type="ECO:0000256" key="7">
    <source>
        <dbReference type="ARBA" id="ARBA00022833"/>
    </source>
</evidence>
<dbReference type="PANTHER" id="PTHR42837:SF2">
    <property type="entry name" value="MEMBRANE METALLOPROTEASE ARASP2, CHLOROPLASTIC-RELATED"/>
    <property type="match status" value="1"/>
</dbReference>
<comment type="similarity">
    <text evidence="3">Belongs to the peptidase M50B family.</text>
</comment>
<evidence type="ECO:0000313" key="14">
    <source>
        <dbReference type="EMBL" id="WRP18476.1"/>
    </source>
</evidence>
<dbReference type="InterPro" id="IPR004387">
    <property type="entry name" value="Pept_M50_Zn"/>
</dbReference>
<protein>
    <submittedName>
        <fullName evidence="14">M50 family metallopeptidase</fullName>
    </submittedName>
</protein>
<dbReference type="Pfam" id="PF17820">
    <property type="entry name" value="PDZ_6"/>
    <property type="match status" value="1"/>
</dbReference>
<keyword evidence="9" id="KW-0482">Metalloprotease</keyword>
<comment type="subcellular location">
    <subcellularLocation>
        <location evidence="2">Membrane</location>
        <topology evidence="2">Multi-pass membrane protein</topology>
    </subcellularLocation>
</comment>
<evidence type="ECO:0000256" key="12">
    <source>
        <dbReference type="SAM" id="Phobius"/>
    </source>
</evidence>
<dbReference type="Gene3D" id="2.30.42.10">
    <property type="match status" value="1"/>
</dbReference>
<dbReference type="Proteomes" id="UP001332192">
    <property type="component" value="Chromosome"/>
</dbReference>
<dbReference type="InterPro" id="IPR041489">
    <property type="entry name" value="PDZ_6"/>
</dbReference>
<evidence type="ECO:0000256" key="8">
    <source>
        <dbReference type="ARBA" id="ARBA00022989"/>
    </source>
</evidence>
<dbReference type="InterPro" id="IPR036034">
    <property type="entry name" value="PDZ_sf"/>
</dbReference>
<evidence type="ECO:0000259" key="13">
    <source>
        <dbReference type="PROSITE" id="PS50106"/>
    </source>
</evidence>
<dbReference type="PROSITE" id="PS50106">
    <property type="entry name" value="PDZ"/>
    <property type="match status" value="1"/>
</dbReference>
<dbReference type="CDD" id="cd06163">
    <property type="entry name" value="S2P-M50_PDZ_RseP-like"/>
    <property type="match status" value="1"/>
</dbReference>
<feature type="transmembrane region" description="Helical" evidence="12">
    <location>
        <begin position="317"/>
        <end position="336"/>
    </location>
</feature>
<keyword evidence="15" id="KW-1185">Reference proteome</keyword>